<dbReference type="Proteomes" id="UP001165060">
    <property type="component" value="Unassembled WGS sequence"/>
</dbReference>
<accession>A0ABQ6MT87</accession>
<feature type="non-terminal residue" evidence="1">
    <location>
        <position position="291"/>
    </location>
</feature>
<evidence type="ECO:0000313" key="1">
    <source>
        <dbReference type="EMBL" id="GMI32609.1"/>
    </source>
</evidence>
<organism evidence="1 2">
    <name type="scientific">Tetraparma gracilis</name>
    <dbReference type="NCBI Taxonomy" id="2962635"/>
    <lineage>
        <taxon>Eukaryota</taxon>
        <taxon>Sar</taxon>
        <taxon>Stramenopiles</taxon>
        <taxon>Ochrophyta</taxon>
        <taxon>Bolidophyceae</taxon>
        <taxon>Parmales</taxon>
        <taxon>Triparmaceae</taxon>
        <taxon>Tetraparma</taxon>
    </lineage>
</organism>
<name>A0ABQ6MT87_9STRA</name>
<comment type="caution">
    <text evidence="1">The sequence shown here is derived from an EMBL/GenBank/DDBJ whole genome shotgun (WGS) entry which is preliminary data.</text>
</comment>
<proteinExistence type="predicted"/>
<keyword evidence="2" id="KW-1185">Reference proteome</keyword>
<sequence>MSITQEKDLLLKIRDPGVSDEEAVSIASAFFNKHAPSGSATRTFFHHMFMRICKNRLRPSHVCNKPLADLTTSDGVTIGASLSSCLFSNTEGNTGVEEWVSNFPALQELDKEYSWFRPLVNSLAEKLLIDSPWGANLRMLVAGGASMLDKASGISVVLRVGASSETGAVILGIMGFAFVLQSMPLAIQYAKSSWGRLMWELFLTLTGLKPGVDAYRVAKGLTQDKGQAFSAKVELITVRTCLLFAESIPRSVYQVYVCLVALERGDELELSILSSIIIGAMTAGMTSAMIS</sequence>
<gene>
    <name evidence="1" type="ORF">TeGR_g9086</name>
</gene>
<dbReference type="EMBL" id="BRYB01006049">
    <property type="protein sequence ID" value="GMI32609.1"/>
    <property type="molecule type" value="Genomic_DNA"/>
</dbReference>
<protein>
    <submittedName>
        <fullName evidence="1">Uncharacterized protein</fullName>
    </submittedName>
</protein>
<reference evidence="1 2" key="1">
    <citation type="journal article" date="2023" name="Commun. Biol.">
        <title>Genome analysis of Parmales, the sister group of diatoms, reveals the evolutionary specialization of diatoms from phago-mixotrophs to photoautotrophs.</title>
        <authorList>
            <person name="Ban H."/>
            <person name="Sato S."/>
            <person name="Yoshikawa S."/>
            <person name="Yamada K."/>
            <person name="Nakamura Y."/>
            <person name="Ichinomiya M."/>
            <person name="Sato N."/>
            <person name="Blanc-Mathieu R."/>
            <person name="Endo H."/>
            <person name="Kuwata A."/>
            <person name="Ogata H."/>
        </authorList>
    </citation>
    <scope>NUCLEOTIDE SEQUENCE [LARGE SCALE GENOMIC DNA]</scope>
</reference>
<evidence type="ECO:0000313" key="2">
    <source>
        <dbReference type="Proteomes" id="UP001165060"/>
    </source>
</evidence>